<keyword evidence="2" id="KW-1185">Reference proteome</keyword>
<dbReference type="Proteomes" id="UP001497497">
    <property type="component" value="Unassembled WGS sequence"/>
</dbReference>
<gene>
    <name evidence="1" type="ORF">GSLYS_00021055001</name>
</gene>
<accession>A0AAV2IKM1</accession>
<sequence length="52" mass="5877">FGLTDTVLCWFRSYLTNRVQSVISNCLTSKKSNIEFGVPQGLVLGPMLFTMY</sequence>
<proteinExistence type="predicted"/>
<dbReference type="AlphaFoldDB" id="A0AAV2IKM1"/>
<reference evidence="1 2" key="1">
    <citation type="submission" date="2024-04" db="EMBL/GenBank/DDBJ databases">
        <authorList>
            <consortium name="Genoscope - CEA"/>
            <person name="William W."/>
        </authorList>
    </citation>
    <scope>NUCLEOTIDE SEQUENCE [LARGE SCALE GENOMIC DNA]</scope>
</reference>
<evidence type="ECO:0000313" key="1">
    <source>
        <dbReference type="EMBL" id="CAL1547738.1"/>
    </source>
</evidence>
<evidence type="ECO:0000313" key="2">
    <source>
        <dbReference type="Proteomes" id="UP001497497"/>
    </source>
</evidence>
<name>A0AAV2IKM1_LYMST</name>
<feature type="non-terminal residue" evidence="1">
    <location>
        <position position="1"/>
    </location>
</feature>
<protein>
    <recommendedName>
        <fullName evidence="3">Reverse transcriptase domain-containing protein</fullName>
    </recommendedName>
</protein>
<comment type="caution">
    <text evidence="1">The sequence shown here is derived from an EMBL/GenBank/DDBJ whole genome shotgun (WGS) entry which is preliminary data.</text>
</comment>
<feature type="non-terminal residue" evidence="1">
    <location>
        <position position="52"/>
    </location>
</feature>
<dbReference type="EMBL" id="CAXITT010001053">
    <property type="protein sequence ID" value="CAL1547738.1"/>
    <property type="molecule type" value="Genomic_DNA"/>
</dbReference>
<organism evidence="1 2">
    <name type="scientific">Lymnaea stagnalis</name>
    <name type="common">Great pond snail</name>
    <name type="synonym">Helix stagnalis</name>
    <dbReference type="NCBI Taxonomy" id="6523"/>
    <lineage>
        <taxon>Eukaryota</taxon>
        <taxon>Metazoa</taxon>
        <taxon>Spiralia</taxon>
        <taxon>Lophotrochozoa</taxon>
        <taxon>Mollusca</taxon>
        <taxon>Gastropoda</taxon>
        <taxon>Heterobranchia</taxon>
        <taxon>Euthyneura</taxon>
        <taxon>Panpulmonata</taxon>
        <taxon>Hygrophila</taxon>
        <taxon>Lymnaeoidea</taxon>
        <taxon>Lymnaeidae</taxon>
        <taxon>Lymnaea</taxon>
    </lineage>
</organism>
<evidence type="ECO:0008006" key="3">
    <source>
        <dbReference type="Google" id="ProtNLM"/>
    </source>
</evidence>